<dbReference type="OrthoDB" id="262045at2"/>
<comment type="caution">
    <text evidence="2">The sequence shown here is derived from an EMBL/GenBank/DDBJ whole genome shotgun (WGS) entry which is preliminary data.</text>
</comment>
<dbReference type="SUPFAM" id="SSF53335">
    <property type="entry name" value="S-adenosyl-L-methionine-dependent methyltransferases"/>
    <property type="match status" value="1"/>
</dbReference>
<sequence length="229" mass="27038">MNISKNLAKKISNYDNPNSIGSRFRKRRSEILKNLIANNLKTASHITILDVGGRRSYWNIIPLEWLREKCVKITLLNIEASNEKLESDVFVQVRGDGRFLQFPDKTFDICHSNSVIEHVGDFEDMKLFAREIARVGQKYFVQTPSFYFPIEPHAMFPFFHWFPIWLRVRIIMSYSIGHWRKATNRKEALEIVKSAQLLKKSDLYKLFPDATRIYTERFIFPKSYIVVKE</sequence>
<dbReference type="AlphaFoldDB" id="A0A0P6X3R4"/>
<organism evidence="2 3">
    <name type="scientific">Bellilinea caldifistulae</name>
    <dbReference type="NCBI Taxonomy" id="360411"/>
    <lineage>
        <taxon>Bacteria</taxon>
        <taxon>Bacillati</taxon>
        <taxon>Chloroflexota</taxon>
        <taxon>Anaerolineae</taxon>
        <taxon>Anaerolineales</taxon>
        <taxon>Anaerolineaceae</taxon>
        <taxon>Bellilinea</taxon>
    </lineage>
</organism>
<name>A0A0P6X3R4_9CHLR</name>
<evidence type="ECO:0000259" key="1">
    <source>
        <dbReference type="Pfam" id="PF08241"/>
    </source>
</evidence>
<accession>A0A0P6X3R4</accession>
<dbReference type="Gene3D" id="3.40.50.150">
    <property type="entry name" value="Vaccinia Virus protein VP39"/>
    <property type="match status" value="1"/>
</dbReference>
<keyword evidence="3" id="KW-1185">Reference proteome</keyword>
<gene>
    <name evidence="2" type="ORF">AC812_03495</name>
</gene>
<dbReference type="InterPro" id="IPR029063">
    <property type="entry name" value="SAM-dependent_MTases_sf"/>
</dbReference>
<dbReference type="STRING" id="360411.AC812_03495"/>
<dbReference type="GO" id="GO:0008757">
    <property type="term" value="F:S-adenosylmethionine-dependent methyltransferase activity"/>
    <property type="evidence" value="ECO:0007669"/>
    <property type="project" value="InterPro"/>
</dbReference>
<feature type="domain" description="Methyltransferase type 11" evidence="1">
    <location>
        <begin position="70"/>
        <end position="135"/>
    </location>
</feature>
<dbReference type="RefSeq" id="WP_061913584.1">
    <property type="nucleotide sequence ID" value="NZ_DF967971.1"/>
</dbReference>
<dbReference type="Proteomes" id="UP000050514">
    <property type="component" value="Unassembled WGS sequence"/>
</dbReference>
<evidence type="ECO:0000313" key="3">
    <source>
        <dbReference type="Proteomes" id="UP000050514"/>
    </source>
</evidence>
<proteinExistence type="predicted"/>
<protein>
    <recommendedName>
        <fullName evidence="1">Methyltransferase type 11 domain-containing protein</fullName>
    </recommendedName>
</protein>
<dbReference type="EMBL" id="LGHJ01000009">
    <property type="protein sequence ID" value="KPL77604.1"/>
    <property type="molecule type" value="Genomic_DNA"/>
</dbReference>
<dbReference type="Pfam" id="PF08241">
    <property type="entry name" value="Methyltransf_11"/>
    <property type="match status" value="1"/>
</dbReference>
<evidence type="ECO:0000313" key="2">
    <source>
        <dbReference type="EMBL" id="KPL77604.1"/>
    </source>
</evidence>
<reference evidence="2 3" key="1">
    <citation type="submission" date="2015-07" db="EMBL/GenBank/DDBJ databases">
        <title>Draft genome of Bellilinea caldifistulae DSM 17877.</title>
        <authorList>
            <person name="Hemp J."/>
            <person name="Ward L.M."/>
            <person name="Pace L.A."/>
            <person name="Fischer W.W."/>
        </authorList>
    </citation>
    <scope>NUCLEOTIDE SEQUENCE [LARGE SCALE GENOMIC DNA]</scope>
    <source>
        <strain evidence="2 3">GOMI-1</strain>
    </source>
</reference>
<dbReference type="PATRIC" id="fig|360411.5.peg.3581"/>
<dbReference type="InterPro" id="IPR013216">
    <property type="entry name" value="Methyltransf_11"/>
</dbReference>